<evidence type="ECO:0000259" key="3">
    <source>
        <dbReference type="Pfam" id="PF16861"/>
    </source>
</evidence>
<gene>
    <name evidence="4" type="ORF">NMP03_14180</name>
</gene>
<dbReference type="Gene3D" id="3.30.420.40">
    <property type="match status" value="2"/>
</dbReference>
<feature type="domain" description="Carbamoyltransferase C-terminal" evidence="3">
    <location>
        <begin position="390"/>
        <end position="562"/>
    </location>
</feature>
<comment type="similarity">
    <text evidence="1">Belongs to the NodU/CmcH family.</text>
</comment>
<keyword evidence="5" id="KW-1185">Reference proteome</keyword>
<dbReference type="PANTHER" id="PTHR34847:SF1">
    <property type="entry name" value="NODULATION PROTEIN U"/>
    <property type="match status" value="1"/>
</dbReference>
<evidence type="ECO:0000313" key="4">
    <source>
        <dbReference type="EMBL" id="UUL84308.1"/>
    </source>
</evidence>
<name>A0ABY5LE46_9SPHN</name>
<reference evidence="4" key="1">
    <citation type="submission" date="2022-07" db="EMBL/GenBank/DDBJ databases">
        <title>Sphingomonas sp. nov., a novel bacterium isolated from the north slope of the Mount Everest.</title>
        <authorList>
            <person name="Cui X."/>
            <person name="Liu Y."/>
        </authorList>
    </citation>
    <scope>NUCLEOTIDE SEQUENCE</scope>
    <source>
        <strain evidence="4">S5-59</strain>
    </source>
</reference>
<dbReference type="RefSeq" id="WP_256508139.1">
    <property type="nucleotide sequence ID" value="NZ_CP101740.1"/>
</dbReference>
<dbReference type="PANTHER" id="PTHR34847">
    <property type="entry name" value="NODULATION PROTEIN U"/>
    <property type="match status" value="1"/>
</dbReference>
<dbReference type="Pfam" id="PF16861">
    <property type="entry name" value="Carbam_trans_C"/>
    <property type="match status" value="1"/>
</dbReference>
<proteinExistence type="inferred from homology"/>
<dbReference type="InterPro" id="IPR003696">
    <property type="entry name" value="Carbtransf_dom"/>
</dbReference>
<accession>A0ABY5LE46</accession>
<evidence type="ECO:0000313" key="5">
    <source>
        <dbReference type="Proteomes" id="UP001058533"/>
    </source>
</evidence>
<dbReference type="EMBL" id="CP101740">
    <property type="protein sequence ID" value="UUL84308.1"/>
    <property type="molecule type" value="Genomic_DNA"/>
</dbReference>
<dbReference type="SUPFAM" id="SSF53067">
    <property type="entry name" value="Actin-like ATPase domain"/>
    <property type="match status" value="1"/>
</dbReference>
<dbReference type="InterPro" id="IPR038152">
    <property type="entry name" value="Carbam_trans_C_sf"/>
</dbReference>
<sequence length="682" mass="74322">MLCLGLAGGLNRVHENALGLAGAFLHDGAAVLVEDGRVIAAVEEERLNRIKHSNKFPSLAIRYCLAEAGAELRDVDAIGFYATESYCNALLGQLFAAQPDGAVPLDSRRLLHGLLTHEFGDQIDPERLHFVPHHEAHAVSAFAMSGLDESLILTIDGYGDFLSGSVAIGRGSQVTTIESFSQQQSLGLFYLEVVRFLGYKPFDEYKVMGLAPYGDRAVFRAAFDSFYELLADGGYRVHIDRIGAALIERGAIRRGGDRFEQRHCDVAAALQEALERIVLHMLRHRRDTIGQRNLCLAGGVAHNCTMNGKLLFSGMFDNIFVQPAAHDAGCALGAALMLSADLGAPAPREPLRRVYWGPDLADDETIEQLIEGWGAFLDLEHSDDAAEAAADLIAQGAVIGWVQGRSEFGPRALGNRSIVADPRPASNKDRINAMVKKREGYRPFAPSVLEEEAAEYFALPPGQNHFPFMNFVVPVREDRRELLGAITHVDGTARIQTVARQDNPAYWRLIAAFKARTGVPVVLNTSFNNNAEPIVDSAGDAIVSFLTTDLDALVIGRFVARKRVATAADWLALDVSLPDYVLLAQSRSLSHDGRRVTAYEARTSFSARVAATLSPALFDALMTVDGACGVEDLLQRAGAAHDPEPLLAELRELWARRLVRLVPARVQRTPHRLSRVAADAVA</sequence>
<dbReference type="InterPro" id="IPR043129">
    <property type="entry name" value="ATPase_NBD"/>
</dbReference>
<dbReference type="Gene3D" id="3.90.870.20">
    <property type="entry name" value="Carbamoyltransferase, C-terminal domain"/>
    <property type="match status" value="1"/>
</dbReference>
<protein>
    <submittedName>
        <fullName evidence="4">Carbamoyltransferase</fullName>
    </submittedName>
</protein>
<dbReference type="InterPro" id="IPR031730">
    <property type="entry name" value="Carbam_trans_C"/>
</dbReference>
<dbReference type="Proteomes" id="UP001058533">
    <property type="component" value="Chromosome"/>
</dbReference>
<feature type="domain" description="Carbamoyltransferase" evidence="2">
    <location>
        <begin position="18"/>
        <end position="336"/>
    </location>
</feature>
<evidence type="ECO:0000259" key="2">
    <source>
        <dbReference type="Pfam" id="PF02543"/>
    </source>
</evidence>
<organism evidence="4 5">
    <name type="scientific">Sphingomonas qomolangmaensis</name>
    <dbReference type="NCBI Taxonomy" id="2918765"/>
    <lineage>
        <taxon>Bacteria</taxon>
        <taxon>Pseudomonadati</taxon>
        <taxon>Pseudomonadota</taxon>
        <taxon>Alphaproteobacteria</taxon>
        <taxon>Sphingomonadales</taxon>
        <taxon>Sphingomonadaceae</taxon>
        <taxon>Sphingomonas</taxon>
    </lineage>
</organism>
<dbReference type="Pfam" id="PF02543">
    <property type="entry name" value="Carbam_trans_N"/>
    <property type="match status" value="1"/>
</dbReference>
<dbReference type="CDD" id="cd24099">
    <property type="entry name" value="ASKHA_NBD_NovN-like_N"/>
    <property type="match status" value="1"/>
</dbReference>
<dbReference type="InterPro" id="IPR051338">
    <property type="entry name" value="NodU/CmcH_Carbamoyltrnsfr"/>
</dbReference>
<evidence type="ECO:0000256" key="1">
    <source>
        <dbReference type="ARBA" id="ARBA00006129"/>
    </source>
</evidence>